<keyword evidence="2" id="KW-1133">Transmembrane helix</keyword>
<sequence>MRDSQDREGLKSFRTFAVIAVAFILAVAILTWGPWSTTHVPHNPGPSGIPGSTALDRTPPPAAGPSETTTGAARCPPFISHLSGRDSSLDGA</sequence>
<reference evidence="3 4" key="1">
    <citation type="submission" date="2016-11" db="EMBL/GenBank/DDBJ databases">
        <authorList>
            <person name="Jaros S."/>
            <person name="Januszkiewicz K."/>
            <person name="Wedrychowicz H."/>
        </authorList>
    </citation>
    <scope>NUCLEOTIDE SEQUENCE [LARGE SCALE GENOMIC DNA]</scope>
    <source>
        <strain evidence="3 4">GAS242</strain>
    </source>
</reference>
<evidence type="ECO:0000313" key="4">
    <source>
        <dbReference type="Proteomes" id="UP000190675"/>
    </source>
</evidence>
<dbReference type="AlphaFoldDB" id="A0A1M5TYB6"/>
<proteinExistence type="predicted"/>
<dbReference type="Proteomes" id="UP000190675">
    <property type="component" value="Chromosome I"/>
</dbReference>
<name>A0A1M5TYB6_9BRAD</name>
<feature type="compositionally biased region" description="Basic and acidic residues" evidence="1">
    <location>
        <begin position="83"/>
        <end position="92"/>
    </location>
</feature>
<evidence type="ECO:0000256" key="2">
    <source>
        <dbReference type="SAM" id="Phobius"/>
    </source>
</evidence>
<protein>
    <submittedName>
        <fullName evidence="3">Uncharacterized protein</fullName>
    </submittedName>
</protein>
<keyword evidence="2" id="KW-0472">Membrane</keyword>
<keyword evidence="2" id="KW-0812">Transmembrane</keyword>
<gene>
    <name evidence="3" type="ORF">SAMN05444169_8060</name>
</gene>
<evidence type="ECO:0000256" key="1">
    <source>
        <dbReference type="SAM" id="MobiDB-lite"/>
    </source>
</evidence>
<organism evidence="3 4">
    <name type="scientific">Bradyrhizobium erythrophlei</name>
    <dbReference type="NCBI Taxonomy" id="1437360"/>
    <lineage>
        <taxon>Bacteria</taxon>
        <taxon>Pseudomonadati</taxon>
        <taxon>Pseudomonadota</taxon>
        <taxon>Alphaproteobacteria</taxon>
        <taxon>Hyphomicrobiales</taxon>
        <taxon>Nitrobacteraceae</taxon>
        <taxon>Bradyrhizobium</taxon>
    </lineage>
</organism>
<accession>A0A1M5TYB6</accession>
<feature type="region of interest" description="Disordered" evidence="1">
    <location>
        <begin position="36"/>
        <end position="92"/>
    </location>
</feature>
<feature type="transmembrane region" description="Helical" evidence="2">
    <location>
        <begin position="12"/>
        <end position="35"/>
    </location>
</feature>
<dbReference type="EMBL" id="LT670818">
    <property type="protein sequence ID" value="SHH55777.1"/>
    <property type="molecule type" value="Genomic_DNA"/>
</dbReference>
<evidence type="ECO:0000313" key="3">
    <source>
        <dbReference type="EMBL" id="SHH55777.1"/>
    </source>
</evidence>